<proteinExistence type="predicted"/>
<dbReference type="Pfam" id="PF14403">
    <property type="entry name" value="CP_ATPgrasp_2"/>
    <property type="match status" value="1"/>
</dbReference>
<dbReference type="EMBL" id="CP003350">
    <property type="protein sequence ID" value="AFC87127.1"/>
    <property type="molecule type" value="Genomic_DNA"/>
</dbReference>
<accession>H8L089</accession>
<dbReference type="OrthoDB" id="9804079at2"/>
<feature type="domain" description="Circularly permuted ATP-grasp type 2" evidence="2">
    <location>
        <begin position="80"/>
        <end position="458"/>
    </location>
</feature>
<evidence type="ECO:0000259" key="1">
    <source>
        <dbReference type="Pfam" id="PF04168"/>
    </source>
</evidence>
<dbReference type="SUPFAM" id="SSF56059">
    <property type="entry name" value="Glutathione synthetase ATP-binding domain-like"/>
    <property type="match status" value="1"/>
</dbReference>
<name>H8L089_FRAAD</name>
<dbReference type="InterPro" id="IPR007296">
    <property type="entry name" value="DUF403"/>
</dbReference>
<dbReference type="InterPro" id="IPR051680">
    <property type="entry name" value="ATP-dep_Glu-Cys_Ligase-2"/>
</dbReference>
<dbReference type="KEGG" id="fau:Fraau_2791"/>
<feature type="domain" description="DUF403" evidence="1">
    <location>
        <begin position="507"/>
        <end position="818"/>
    </location>
</feature>
<protein>
    <submittedName>
        <fullName evidence="3">Uncharacterized protein</fullName>
    </submittedName>
</protein>
<evidence type="ECO:0000259" key="2">
    <source>
        <dbReference type="Pfam" id="PF14403"/>
    </source>
</evidence>
<dbReference type="HOGENOM" id="CLU_013951_0_0_6"/>
<keyword evidence="4" id="KW-1185">Reference proteome</keyword>
<dbReference type="eggNOG" id="COG2307">
    <property type="taxonomic scope" value="Bacteria"/>
</dbReference>
<reference evidence="3" key="1">
    <citation type="submission" date="2012-02" db="EMBL/GenBank/DDBJ databases">
        <title>The complete genome of Frateuria aurantia DSM 6220.</title>
        <authorList>
            <consortium name="US DOE Joint Genome Institute (JGI-PGF)"/>
            <person name="Lucas S."/>
            <person name="Copeland A."/>
            <person name="Lapidus A."/>
            <person name="Glavina del Rio T."/>
            <person name="Dalin E."/>
            <person name="Tice H."/>
            <person name="Bruce D."/>
            <person name="Goodwin L."/>
            <person name="Pitluck S."/>
            <person name="Peters L."/>
            <person name="Ovchinnikova G."/>
            <person name="Teshima H."/>
            <person name="Kyrpides N."/>
            <person name="Mavromatis K."/>
            <person name="Ivanova N."/>
            <person name="Brettin T."/>
            <person name="Detter J.C."/>
            <person name="Han C."/>
            <person name="Larimer F."/>
            <person name="Land M."/>
            <person name="Hauser L."/>
            <person name="Markowitz V."/>
            <person name="Cheng J.-F."/>
            <person name="Hugenholtz P."/>
            <person name="Woyke T."/>
            <person name="Wu D."/>
            <person name="Brambilla E."/>
            <person name="Klenk H.-P."/>
            <person name="Eisen J.A."/>
        </authorList>
    </citation>
    <scope>NUCLEOTIDE SEQUENCE</scope>
    <source>
        <strain evidence="3">DSM 6220</strain>
    </source>
</reference>
<dbReference type="eggNOG" id="COG2308">
    <property type="taxonomic scope" value="Bacteria"/>
</dbReference>
<dbReference type="AlphaFoldDB" id="H8L089"/>
<dbReference type="Gene3D" id="3.40.50.11290">
    <property type="match status" value="1"/>
</dbReference>
<dbReference type="Pfam" id="PF04168">
    <property type="entry name" value="Alpha-E"/>
    <property type="match status" value="1"/>
</dbReference>
<dbReference type="PANTHER" id="PTHR34595:SF2">
    <property type="entry name" value="BLR2978 PROTEIN"/>
    <property type="match status" value="1"/>
</dbReference>
<evidence type="ECO:0000313" key="4">
    <source>
        <dbReference type="Proteomes" id="UP000005234"/>
    </source>
</evidence>
<dbReference type="STRING" id="767434.Fraau_2791"/>
<gene>
    <name evidence="3" type="ordered locus">Fraau_2791</name>
</gene>
<dbReference type="InterPro" id="IPR025841">
    <property type="entry name" value="CP_ATPgrasp_2"/>
</dbReference>
<dbReference type="PANTHER" id="PTHR34595">
    <property type="entry name" value="BLR5612 PROTEIN"/>
    <property type="match status" value="1"/>
</dbReference>
<sequence>MAVDTLVTDSAGGYSEMYDDAGQPRRHWQPLHRHLQTTGPAQLLKQQALIRTQVRDNGVSFNFSAAGQGSRRPWTLDPLPWLLDAGEWSQLAAGVAQRAQLLDRLLADLYGPQAMLQQGLLPPALVFGHPDFVWSSQGMQPVGGRFLHLYAVDLRRDGAGRWRVSGDRTQTPSGAGYALENRLIVSRAQTELLAQYQVRPLAEFFRGLRRQLAAQAPTDGEAPLLVLLTPGPYNEAYFEHAFLARYLGFPLVEGQDLTVRGERVYLKTLTGLQRVHGIVRRVHDSCCDPLELRGDSTLGVPGLLQVVRAGQVLLANAPGSGVVESAACKPFLPAISQQLLGEPLLLESTPSWWCGEPASLEHVLMNLDRMLIRPVYPSASHRPEWVGGLSHDARLVLIDSLRRHPHAYVAEEWFAASVAPLVNVRGGLESRPVSLRLYAAATDDGEYMVMPGGLARVAEPGPELHPGRAISGSSKDVWMLTDDATAAASVAGLSMSGSELQRNPSNLSSRIVENLFWFGRYTTRCNDMARLLRVALARFDDASDQAPWARAAAIDICQALSLLPLRPESQDAAGMERLLCSAVRDTQQMESLASHLQRLGWTAMQIRERLSLDNWRVLQQLQDLADADIEEGMDMRQTLDFLDRSLAFCAGLTGFAMDGMTRDHGWRLLMIGRHLERLSFLATACARFLRRGTESGWGTMDWMLEVADSMVTYRSRYRSHAELMPLVDLIVFDTDNPCAVLFQLHQLRDHLGQLTGALGPVDDPICLELDRQARTLAGFQQDRLHRISDSGCLELAGLLDQAVLIAWRLSDQLAMRHFTHVTDASHQTLAA</sequence>
<organism evidence="3 4">
    <name type="scientific">Frateuria aurantia (strain ATCC 33424 / DSM 6220 / KCTC 2777 / LMG 1558 / NBRC 3245 / NCIMB 13370)</name>
    <name type="common">Acetobacter aurantius</name>
    <dbReference type="NCBI Taxonomy" id="767434"/>
    <lineage>
        <taxon>Bacteria</taxon>
        <taxon>Pseudomonadati</taxon>
        <taxon>Pseudomonadota</taxon>
        <taxon>Gammaproteobacteria</taxon>
        <taxon>Lysobacterales</taxon>
        <taxon>Rhodanobacteraceae</taxon>
        <taxon>Frateuria</taxon>
    </lineage>
</organism>
<dbReference type="Gene3D" id="3.30.1490.270">
    <property type="match status" value="1"/>
</dbReference>
<dbReference type="Proteomes" id="UP000005234">
    <property type="component" value="Chromosome"/>
</dbReference>
<evidence type="ECO:0000313" key="3">
    <source>
        <dbReference type="EMBL" id="AFC87127.1"/>
    </source>
</evidence>